<proteinExistence type="predicted"/>
<gene>
    <name evidence="1" type="ORF">BDP27DRAFT_1356967</name>
</gene>
<organism evidence="1 2">
    <name type="scientific">Rhodocollybia butyracea</name>
    <dbReference type="NCBI Taxonomy" id="206335"/>
    <lineage>
        <taxon>Eukaryota</taxon>
        <taxon>Fungi</taxon>
        <taxon>Dikarya</taxon>
        <taxon>Basidiomycota</taxon>
        <taxon>Agaricomycotina</taxon>
        <taxon>Agaricomycetes</taxon>
        <taxon>Agaricomycetidae</taxon>
        <taxon>Agaricales</taxon>
        <taxon>Marasmiineae</taxon>
        <taxon>Omphalotaceae</taxon>
        <taxon>Rhodocollybia</taxon>
    </lineage>
</organism>
<protein>
    <recommendedName>
        <fullName evidence="3">F-box domain-containing protein</fullName>
    </recommendedName>
</protein>
<name>A0A9P5QAR0_9AGAR</name>
<dbReference type="AlphaFoldDB" id="A0A9P5QAR0"/>
<sequence>MAQYLSLRRIEGPIWLAPKDITTIRACISEAQEQLTTLEFENRMNKDSWASDSELMSRKDQKIAEIASLQNIIAPVRRMPPEIVSEIFKAYCSMDHMYGMHGGLYQGTCTRITLTSVCAAWRKTAHATPELWSELKVHRSGVSSFNDADIVTQWLSRSGNLPLDLNISLRMRYRGNISEAFPDFSHRIRSLEVCLPREYFEPFTNLPKSSFPSLEKLVLDFRGRDRYYCPPELESQYIEIFLDSNQLKYVKFTEDGFSCLLLENIKFPRDTVTSLMVDAAYFNRSPFVSLYFDTLRSMNQLVHCTIEFPKERLEIFRTRPKPIILPFLQSLTLSAESDVAAGYDVAFFRCLDAPLLKDLHLVRASQNHAELVTQLAEFCTRSMVLLSSLHLSSFYGGVISGKDIIRLIAVFPSIRILRFDEADRDLDIRPLIDALIYNPARPGPLHLPNLEELYLQGHEVEQAKVCDLIRSYWRSTKEKNTGTNHSLPDAEDGTSRLRKATIRIWAHQGLDTDCLRQLVHESALHGIEFGFH</sequence>
<keyword evidence="2" id="KW-1185">Reference proteome</keyword>
<comment type="caution">
    <text evidence="1">The sequence shown here is derived from an EMBL/GenBank/DDBJ whole genome shotgun (WGS) entry which is preliminary data.</text>
</comment>
<accession>A0A9P5QAR0</accession>
<evidence type="ECO:0000313" key="1">
    <source>
        <dbReference type="EMBL" id="KAF9077502.1"/>
    </source>
</evidence>
<dbReference type="Proteomes" id="UP000772434">
    <property type="component" value="Unassembled WGS sequence"/>
</dbReference>
<dbReference type="OrthoDB" id="2938939at2759"/>
<reference evidence="1" key="1">
    <citation type="submission" date="2020-11" db="EMBL/GenBank/DDBJ databases">
        <authorList>
            <consortium name="DOE Joint Genome Institute"/>
            <person name="Ahrendt S."/>
            <person name="Riley R."/>
            <person name="Andreopoulos W."/>
            <person name="Labutti K."/>
            <person name="Pangilinan J."/>
            <person name="Ruiz-Duenas F.J."/>
            <person name="Barrasa J.M."/>
            <person name="Sanchez-Garcia M."/>
            <person name="Camarero S."/>
            <person name="Miyauchi S."/>
            <person name="Serrano A."/>
            <person name="Linde D."/>
            <person name="Babiker R."/>
            <person name="Drula E."/>
            <person name="Ayuso-Fernandez I."/>
            <person name="Pacheco R."/>
            <person name="Padilla G."/>
            <person name="Ferreira P."/>
            <person name="Barriuso J."/>
            <person name="Kellner H."/>
            <person name="Castanera R."/>
            <person name="Alfaro M."/>
            <person name="Ramirez L."/>
            <person name="Pisabarro A.G."/>
            <person name="Kuo A."/>
            <person name="Tritt A."/>
            <person name="Lipzen A."/>
            <person name="He G."/>
            <person name="Yan M."/>
            <person name="Ng V."/>
            <person name="Cullen D."/>
            <person name="Martin F."/>
            <person name="Rosso M.-N."/>
            <person name="Henrissat B."/>
            <person name="Hibbett D."/>
            <person name="Martinez A.T."/>
            <person name="Grigoriev I.V."/>
        </authorList>
    </citation>
    <scope>NUCLEOTIDE SEQUENCE</scope>
    <source>
        <strain evidence="1">AH 40177</strain>
    </source>
</reference>
<evidence type="ECO:0000313" key="2">
    <source>
        <dbReference type="Proteomes" id="UP000772434"/>
    </source>
</evidence>
<dbReference type="EMBL" id="JADNRY010000003">
    <property type="protein sequence ID" value="KAF9077502.1"/>
    <property type="molecule type" value="Genomic_DNA"/>
</dbReference>
<evidence type="ECO:0008006" key="3">
    <source>
        <dbReference type="Google" id="ProtNLM"/>
    </source>
</evidence>